<comment type="caution">
    <text evidence="7">The sequence shown here is derived from an EMBL/GenBank/DDBJ whole genome shotgun (WGS) entry which is preliminary data.</text>
</comment>
<dbReference type="InterPro" id="IPR027417">
    <property type="entry name" value="P-loop_NTPase"/>
</dbReference>
<keyword evidence="2" id="KW-0813">Transport</keyword>
<keyword evidence="3" id="KW-0547">Nucleotide-binding</keyword>
<keyword evidence="4" id="KW-0067">ATP-binding</keyword>
<keyword evidence="5" id="KW-0046">Antibiotic resistance</keyword>
<organism evidence="7 8">
    <name type="scientific">Georgenia daeguensis</name>
    <dbReference type="NCBI Taxonomy" id="908355"/>
    <lineage>
        <taxon>Bacteria</taxon>
        <taxon>Bacillati</taxon>
        <taxon>Actinomycetota</taxon>
        <taxon>Actinomycetes</taxon>
        <taxon>Micrococcales</taxon>
        <taxon>Bogoriellaceae</taxon>
        <taxon>Georgenia</taxon>
    </lineage>
</organism>
<dbReference type="EMBL" id="BAABBA010000004">
    <property type="protein sequence ID" value="GAA4286710.1"/>
    <property type="molecule type" value="Genomic_DNA"/>
</dbReference>
<dbReference type="InterPro" id="IPR003439">
    <property type="entry name" value="ABC_transporter-like_ATP-bd"/>
</dbReference>
<evidence type="ECO:0000256" key="5">
    <source>
        <dbReference type="ARBA" id="ARBA00023251"/>
    </source>
</evidence>
<protein>
    <recommendedName>
        <fullName evidence="6">ABC transporter domain-containing protein</fullName>
    </recommendedName>
</protein>
<evidence type="ECO:0000256" key="2">
    <source>
        <dbReference type="ARBA" id="ARBA00022448"/>
    </source>
</evidence>
<evidence type="ECO:0000313" key="7">
    <source>
        <dbReference type="EMBL" id="GAA4286710.1"/>
    </source>
</evidence>
<evidence type="ECO:0000313" key="8">
    <source>
        <dbReference type="Proteomes" id="UP001499841"/>
    </source>
</evidence>
<dbReference type="CDD" id="cd03263">
    <property type="entry name" value="ABC_subfamily_A"/>
    <property type="match status" value="1"/>
</dbReference>
<sequence length="308" mass="32908">MEPVITVQHLRKTFGATVAVQDVSLTVGRGEIVGVLGPNGAGKTTTVEIVAGLTPPDAGRVEILGHDPQRDPAAVRQLVGIQLQESRLPARIRVEEALRLYASFYPDPADVDELITLLGLEDKRRTAFDDLSGGQQQRLSIALALVGRPQVVVLDELTTGLDPRGRRETWALVERVRDSGVTVLLVTHFMDEAEHLCDRVVVIDSGRVVAEGTTAELTAADAEPSLRLRLPVGAPAGLEDLLRSLPEVSAVVGDDGALRIRGDRRVLPAVVAALDERGVVPAELSTLTRSLEDVFVDVTGSNLEEAAA</sequence>
<evidence type="ECO:0000259" key="6">
    <source>
        <dbReference type="PROSITE" id="PS50893"/>
    </source>
</evidence>
<evidence type="ECO:0000256" key="3">
    <source>
        <dbReference type="ARBA" id="ARBA00022741"/>
    </source>
</evidence>
<dbReference type="PANTHER" id="PTHR42711">
    <property type="entry name" value="ABC TRANSPORTER ATP-BINDING PROTEIN"/>
    <property type="match status" value="1"/>
</dbReference>
<gene>
    <name evidence="7" type="ORF">GCM10022262_10690</name>
</gene>
<dbReference type="PROSITE" id="PS00211">
    <property type="entry name" value="ABC_TRANSPORTER_1"/>
    <property type="match status" value="1"/>
</dbReference>
<name>A0ABP8ERX9_9MICO</name>
<evidence type="ECO:0000256" key="1">
    <source>
        <dbReference type="ARBA" id="ARBA00004202"/>
    </source>
</evidence>
<comment type="subcellular location">
    <subcellularLocation>
        <location evidence="1">Cell membrane</location>
        <topology evidence="1">Peripheral membrane protein</topology>
    </subcellularLocation>
</comment>
<dbReference type="SUPFAM" id="SSF52540">
    <property type="entry name" value="P-loop containing nucleoside triphosphate hydrolases"/>
    <property type="match status" value="1"/>
</dbReference>
<dbReference type="Gene3D" id="3.40.50.300">
    <property type="entry name" value="P-loop containing nucleotide triphosphate hydrolases"/>
    <property type="match status" value="1"/>
</dbReference>
<proteinExistence type="predicted"/>
<dbReference type="InterPro" id="IPR050763">
    <property type="entry name" value="ABC_transporter_ATP-binding"/>
</dbReference>
<dbReference type="SMART" id="SM00382">
    <property type="entry name" value="AAA"/>
    <property type="match status" value="1"/>
</dbReference>
<dbReference type="RefSeq" id="WP_345038515.1">
    <property type="nucleotide sequence ID" value="NZ_BAABBA010000004.1"/>
</dbReference>
<evidence type="ECO:0000256" key="4">
    <source>
        <dbReference type="ARBA" id="ARBA00022840"/>
    </source>
</evidence>
<dbReference type="InterPro" id="IPR003593">
    <property type="entry name" value="AAA+_ATPase"/>
</dbReference>
<dbReference type="Proteomes" id="UP001499841">
    <property type="component" value="Unassembled WGS sequence"/>
</dbReference>
<dbReference type="PANTHER" id="PTHR42711:SF16">
    <property type="entry name" value="ABC TRANSPORTER ATP-BINDING PROTEIN"/>
    <property type="match status" value="1"/>
</dbReference>
<reference evidence="8" key="1">
    <citation type="journal article" date="2019" name="Int. J. Syst. Evol. Microbiol.">
        <title>The Global Catalogue of Microorganisms (GCM) 10K type strain sequencing project: providing services to taxonomists for standard genome sequencing and annotation.</title>
        <authorList>
            <consortium name="The Broad Institute Genomics Platform"/>
            <consortium name="The Broad Institute Genome Sequencing Center for Infectious Disease"/>
            <person name="Wu L."/>
            <person name="Ma J."/>
        </authorList>
    </citation>
    <scope>NUCLEOTIDE SEQUENCE [LARGE SCALE GENOMIC DNA]</scope>
    <source>
        <strain evidence="8">JCM 17459</strain>
    </source>
</reference>
<accession>A0ABP8ERX9</accession>
<keyword evidence="8" id="KW-1185">Reference proteome</keyword>
<dbReference type="Pfam" id="PF00005">
    <property type="entry name" value="ABC_tran"/>
    <property type="match status" value="1"/>
</dbReference>
<feature type="domain" description="ABC transporter" evidence="6">
    <location>
        <begin position="5"/>
        <end position="230"/>
    </location>
</feature>
<dbReference type="PROSITE" id="PS50893">
    <property type="entry name" value="ABC_TRANSPORTER_2"/>
    <property type="match status" value="1"/>
</dbReference>
<dbReference type="InterPro" id="IPR017871">
    <property type="entry name" value="ABC_transporter-like_CS"/>
</dbReference>